<name>A0A0G0BQ65_9BACT</name>
<organism evidence="2 3">
    <name type="scientific">Candidatus Roizmanbacteria bacterium GW2011_GWA2_35_19</name>
    <dbReference type="NCBI Taxonomy" id="1618478"/>
    <lineage>
        <taxon>Bacteria</taxon>
        <taxon>Candidatus Roizmaniibacteriota</taxon>
    </lineage>
</organism>
<dbReference type="InterPro" id="IPR011856">
    <property type="entry name" value="tRNA_endonuc-like_dom_sf"/>
</dbReference>
<evidence type="ECO:0000313" key="3">
    <source>
        <dbReference type="Proteomes" id="UP000034457"/>
    </source>
</evidence>
<dbReference type="Gene3D" id="3.40.1350.10">
    <property type="match status" value="1"/>
</dbReference>
<sequence>MALFKIVNSTVKKLIVRDLNLERRLQELFELNLEEILNIIFLAHEYSTSFGGRIDTLGIDKNGSPCIIEYKKNQNDNVINQGLSYLHWLLDHKADFEILCQDKKVNIEIDWDSPRVICIAENYNKFDLDTADILPINVELLRYRIYDENILYVEPENYQKVRISTSGIVRKTKQGKEKTERLQKTYSLDDHLSGIDKKTVNLFQALREKILSLDENIIEEAKSKYIAYKTSTNFTDIVIKQYGLKIFLNVKSGQLNDPKSLARDLTKPKKIGHWGNGDYEVKLEKEGELEEIFLLIKQSYDLNK</sequence>
<dbReference type="AlphaFoldDB" id="A0A0G0BQ65"/>
<proteinExistence type="predicted"/>
<comment type="caution">
    <text evidence="2">The sequence shown here is derived from an EMBL/GenBank/DDBJ whole genome shotgun (WGS) entry which is preliminary data.</text>
</comment>
<dbReference type="Proteomes" id="UP000034457">
    <property type="component" value="Unassembled WGS sequence"/>
</dbReference>
<protein>
    <submittedName>
        <fullName evidence="2">Transporter</fullName>
    </submittedName>
</protein>
<feature type="domain" description="DUF5655" evidence="1">
    <location>
        <begin position="189"/>
        <end position="303"/>
    </location>
</feature>
<evidence type="ECO:0000259" key="1">
    <source>
        <dbReference type="Pfam" id="PF18899"/>
    </source>
</evidence>
<reference evidence="2 3" key="1">
    <citation type="journal article" date="2015" name="Nature">
        <title>rRNA introns, odd ribosomes, and small enigmatic genomes across a large radiation of phyla.</title>
        <authorList>
            <person name="Brown C.T."/>
            <person name="Hug L.A."/>
            <person name="Thomas B.C."/>
            <person name="Sharon I."/>
            <person name="Castelle C.J."/>
            <person name="Singh A."/>
            <person name="Wilkins M.J."/>
            <person name="Williams K.H."/>
            <person name="Banfield J.F."/>
        </authorList>
    </citation>
    <scope>NUCLEOTIDE SEQUENCE [LARGE SCALE GENOMIC DNA]</scope>
</reference>
<dbReference type="STRING" id="1618478.UR68_C0032G0009"/>
<gene>
    <name evidence="2" type="ORF">UR68_C0032G0009</name>
</gene>
<accession>A0A0G0BQ65</accession>
<dbReference type="InterPro" id="IPR043714">
    <property type="entry name" value="DUF5655"/>
</dbReference>
<dbReference type="Pfam" id="PF18899">
    <property type="entry name" value="DUF5655"/>
    <property type="match status" value="1"/>
</dbReference>
<evidence type="ECO:0000313" key="2">
    <source>
        <dbReference type="EMBL" id="KKP71558.1"/>
    </source>
</evidence>
<dbReference type="EMBL" id="LBQC01000032">
    <property type="protein sequence ID" value="KKP71558.1"/>
    <property type="molecule type" value="Genomic_DNA"/>
</dbReference>
<dbReference type="GO" id="GO:0003676">
    <property type="term" value="F:nucleic acid binding"/>
    <property type="evidence" value="ECO:0007669"/>
    <property type="project" value="InterPro"/>
</dbReference>